<evidence type="ECO:0000259" key="1">
    <source>
        <dbReference type="PROSITE" id="PS50943"/>
    </source>
</evidence>
<accession>A0ABW1RZD7</accession>
<dbReference type="CDD" id="cd00093">
    <property type="entry name" value="HTH_XRE"/>
    <property type="match status" value="1"/>
</dbReference>
<dbReference type="RefSeq" id="WP_137629434.1">
    <property type="nucleotide sequence ID" value="NZ_BJDJ01000022.1"/>
</dbReference>
<proteinExistence type="predicted"/>
<reference evidence="3" key="1">
    <citation type="journal article" date="2019" name="Int. J. Syst. Evol. Microbiol.">
        <title>The Global Catalogue of Microorganisms (GCM) 10K type strain sequencing project: providing services to taxonomists for standard genome sequencing and annotation.</title>
        <authorList>
            <consortium name="The Broad Institute Genomics Platform"/>
            <consortium name="The Broad Institute Genome Sequencing Center for Infectious Disease"/>
            <person name="Wu L."/>
            <person name="Ma J."/>
        </authorList>
    </citation>
    <scope>NUCLEOTIDE SEQUENCE [LARGE SCALE GENOMIC DNA]</scope>
    <source>
        <strain evidence="3">CCM 8933</strain>
    </source>
</reference>
<organism evidence="2 3">
    <name type="scientific">Lactiplantibacillus daowaiensis</name>
    <dbReference type="NCBI Taxonomy" id="2559918"/>
    <lineage>
        <taxon>Bacteria</taxon>
        <taxon>Bacillati</taxon>
        <taxon>Bacillota</taxon>
        <taxon>Bacilli</taxon>
        <taxon>Lactobacillales</taxon>
        <taxon>Lactobacillaceae</taxon>
        <taxon>Lactiplantibacillus</taxon>
    </lineage>
</organism>
<dbReference type="InterPro" id="IPR010982">
    <property type="entry name" value="Lambda_DNA-bd_dom_sf"/>
</dbReference>
<sequence length="91" mass="10374">MSKINDYIEQRQLNNPEFKIAFQQEKANLEAALAISDLRHSLHLSQRAFAQLVDKPQSTISRIEHGNMNVSTKVLSEIATATHKQLKIEFV</sequence>
<feature type="domain" description="HTH cro/C1-type" evidence="1">
    <location>
        <begin position="35"/>
        <end position="91"/>
    </location>
</feature>
<gene>
    <name evidence="2" type="ORF">ACFP5Y_04820</name>
</gene>
<comment type="caution">
    <text evidence="2">The sequence shown here is derived from an EMBL/GenBank/DDBJ whole genome shotgun (WGS) entry which is preliminary data.</text>
</comment>
<name>A0ABW1RZD7_9LACO</name>
<evidence type="ECO:0000313" key="2">
    <source>
        <dbReference type="EMBL" id="MFC6180542.1"/>
    </source>
</evidence>
<dbReference type="SMART" id="SM00530">
    <property type="entry name" value="HTH_XRE"/>
    <property type="match status" value="1"/>
</dbReference>
<keyword evidence="3" id="KW-1185">Reference proteome</keyword>
<evidence type="ECO:0000313" key="3">
    <source>
        <dbReference type="Proteomes" id="UP001596282"/>
    </source>
</evidence>
<dbReference type="Pfam" id="PF01381">
    <property type="entry name" value="HTH_3"/>
    <property type="match status" value="1"/>
</dbReference>
<dbReference type="InterPro" id="IPR001387">
    <property type="entry name" value="Cro/C1-type_HTH"/>
</dbReference>
<dbReference type="Proteomes" id="UP001596282">
    <property type="component" value="Unassembled WGS sequence"/>
</dbReference>
<dbReference type="SUPFAM" id="SSF47413">
    <property type="entry name" value="lambda repressor-like DNA-binding domains"/>
    <property type="match status" value="1"/>
</dbReference>
<dbReference type="Gene3D" id="1.10.260.40">
    <property type="entry name" value="lambda repressor-like DNA-binding domains"/>
    <property type="match status" value="1"/>
</dbReference>
<protein>
    <submittedName>
        <fullName evidence="2">Helix-turn-helix domain-containing protein</fullName>
    </submittedName>
</protein>
<dbReference type="PROSITE" id="PS50943">
    <property type="entry name" value="HTH_CROC1"/>
    <property type="match status" value="1"/>
</dbReference>
<dbReference type="EMBL" id="JBHSSC010000012">
    <property type="protein sequence ID" value="MFC6180542.1"/>
    <property type="molecule type" value="Genomic_DNA"/>
</dbReference>